<dbReference type="Pfam" id="PF06309">
    <property type="entry name" value="Torsin"/>
    <property type="match status" value="1"/>
</dbReference>
<keyword evidence="4" id="KW-0547">Nucleotide-binding</keyword>
<dbReference type="EMBL" id="JAFNEN010000001">
    <property type="protein sequence ID" value="KAG8202121.1"/>
    <property type="molecule type" value="Genomic_DNA"/>
</dbReference>
<dbReference type="GO" id="GO:0071218">
    <property type="term" value="P:cellular response to misfolded protein"/>
    <property type="evidence" value="ECO:0007669"/>
    <property type="project" value="TreeGrafter"/>
</dbReference>
<organism evidence="9 10">
    <name type="scientific">Oedothorax gibbosus</name>
    <dbReference type="NCBI Taxonomy" id="931172"/>
    <lineage>
        <taxon>Eukaryota</taxon>
        <taxon>Metazoa</taxon>
        <taxon>Ecdysozoa</taxon>
        <taxon>Arthropoda</taxon>
        <taxon>Chelicerata</taxon>
        <taxon>Arachnida</taxon>
        <taxon>Araneae</taxon>
        <taxon>Araneomorphae</taxon>
        <taxon>Entelegynae</taxon>
        <taxon>Araneoidea</taxon>
        <taxon>Linyphiidae</taxon>
        <taxon>Erigoninae</taxon>
        <taxon>Oedothorax</taxon>
    </lineage>
</organism>
<evidence type="ECO:0000256" key="5">
    <source>
        <dbReference type="ARBA" id="ARBA00022824"/>
    </source>
</evidence>
<dbReference type="SUPFAM" id="SSF52540">
    <property type="entry name" value="P-loop containing nucleoside triphosphate hydrolases"/>
    <property type="match status" value="1"/>
</dbReference>
<evidence type="ECO:0000259" key="8">
    <source>
        <dbReference type="Pfam" id="PF21376"/>
    </source>
</evidence>
<comment type="caution">
    <text evidence="9">The sequence shown here is derived from an EMBL/GenBank/DDBJ whole genome shotgun (WGS) entry which is preliminary data.</text>
</comment>
<name>A0AAV6W699_9ARAC</name>
<evidence type="ECO:0000256" key="3">
    <source>
        <dbReference type="ARBA" id="ARBA00022729"/>
    </source>
</evidence>
<evidence type="ECO:0000256" key="7">
    <source>
        <dbReference type="ARBA" id="ARBA00023180"/>
    </source>
</evidence>
<dbReference type="GO" id="GO:0005524">
    <property type="term" value="F:ATP binding"/>
    <property type="evidence" value="ECO:0007669"/>
    <property type="project" value="UniProtKB-KW"/>
</dbReference>
<sequence length="273" mass="31428">MSSGPFEQNLYGQHLVSWIVPRAIQAHISKDNPQKALVMSFHGWTGSGKNFASKMVADVLYERGSKSKFVHWYIATRDFPHVSEIKKYRDRLQREIPEFTKECPQSLFVFDEMDKMGPGIIDAIKPFIDFHEEIDGIDYRKNIFIFLSNAGGSEITRVSLNFWLKGKDREEIEMKDIEPIVNQGAFNEKGGLQFSEIVEKNLIDVYVPFLPLEKSHIKKCIAQELKLRGLAMNKQIVEKVASQIVYYPPQFELFSVSGCKKISHKVDLFAFEN</sequence>
<keyword evidence="5" id="KW-0256">Endoplasmic reticulum</keyword>
<keyword evidence="7" id="KW-0325">Glycoprotein</keyword>
<dbReference type="Pfam" id="PF21376">
    <property type="entry name" value="TOR1A_C"/>
    <property type="match status" value="1"/>
</dbReference>
<dbReference type="InterPro" id="IPR027417">
    <property type="entry name" value="P-loop_NTPase"/>
</dbReference>
<proteinExistence type="inferred from homology"/>
<keyword evidence="3" id="KW-0732">Signal</keyword>
<keyword evidence="6" id="KW-0067">ATP-binding</keyword>
<evidence type="ECO:0000256" key="2">
    <source>
        <dbReference type="ARBA" id="ARBA00006235"/>
    </source>
</evidence>
<evidence type="ECO:0000313" key="10">
    <source>
        <dbReference type="Proteomes" id="UP000827092"/>
    </source>
</evidence>
<dbReference type="Proteomes" id="UP000827092">
    <property type="component" value="Unassembled WGS sequence"/>
</dbReference>
<comment type="similarity">
    <text evidence="2">Belongs to the ClpA/ClpB family. Torsin subfamily.</text>
</comment>
<dbReference type="Gene3D" id="3.40.50.300">
    <property type="entry name" value="P-loop containing nucleotide triphosphate hydrolases"/>
    <property type="match status" value="1"/>
</dbReference>
<gene>
    <name evidence="9" type="ORF">JTE90_010482</name>
</gene>
<evidence type="ECO:0000256" key="6">
    <source>
        <dbReference type="ARBA" id="ARBA00022840"/>
    </source>
</evidence>
<keyword evidence="10" id="KW-1185">Reference proteome</keyword>
<dbReference type="PANTHER" id="PTHR10760">
    <property type="entry name" value="TORSIN"/>
    <property type="match status" value="1"/>
</dbReference>
<feature type="domain" description="Torsin-1A C-terminal" evidence="8">
    <location>
        <begin position="212"/>
        <end position="268"/>
    </location>
</feature>
<dbReference type="PANTHER" id="PTHR10760:SF2">
    <property type="entry name" value="LD13476P-RELATED"/>
    <property type="match status" value="1"/>
</dbReference>
<reference evidence="9 10" key="1">
    <citation type="journal article" date="2022" name="Nat. Ecol. Evol.">
        <title>A masculinizing supergene underlies an exaggerated male reproductive morph in a spider.</title>
        <authorList>
            <person name="Hendrickx F."/>
            <person name="De Corte Z."/>
            <person name="Sonet G."/>
            <person name="Van Belleghem S.M."/>
            <person name="Kostlbacher S."/>
            <person name="Vangestel C."/>
        </authorList>
    </citation>
    <scope>NUCLEOTIDE SEQUENCE [LARGE SCALE GENOMIC DNA]</scope>
    <source>
        <strain evidence="9">W744_W776</strain>
    </source>
</reference>
<dbReference type="InterPro" id="IPR010448">
    <property type="entry name" value="Torsin"/>
</dbReference>
<protein>
    <recommendedName>
        <fullName evidence="8">Torsin-1A C-terminal domain-containing protein</fullName>
    </recommendedName>
</protein>
<accession>A0AAV6W699</accession>
<dbReference type="GO" id="GO:0016887">
    <property type="term" value="F:ATP hydrolysis activity"/>
    <property type="evidence" value="ECO:0007669"/>
    <property type="project" value="InterPro"/>
</dbReference>
<comment type="subcellular location">
    <subcellularLocation>
        <location evidence="1">Endoplasmic reticulum lumen</location>
    </subcellularLocation>
</comment>
<dbReference type="FunFam" id="3.40.50.300:FF:002276">
    <property type="entry name" value="Torsin, putative"/>
    <property type="match status" value="1"/>
</dbReference>
<evidence type="ECO:0000313" key="9">
    <source>
        <dbReference type="EMBL" id="KAG8202121.1"/>
    </source>
</evidence>
<evidence type="ECO:0000256" key="1">
    <source>
        <dbReference type="ARBA" id="ARBA00004319"/>
    </source>
</evidence>
<dbReference type="InterPro" id="IPR001270">
    <property type="entry name" value="ClpA/B"/>
</dbReference>
<dbReference type="AlphaFoldDB" id="A0AAV6W699"/>
<evidence type="ECO:0000256" key="4">
    <source>
        <dbReference type="ARBA" id="ARBA00022741"/>
    </source>
</evidence>
<dbReference type="GO" id="GO:0005788">
    <property type="term" value="C:endoplasmic reticulum lumen"/>
    <property type="evidence" value="ECO:0007669"/>
    <property type="project" value="UniProtKB-SubCell"/>
</dbReference>
<dbReference type="InterPro" id="IPR049337">
    <property type="entry name" value="TOR1A_C"/>
</dbReference>
<dbReference type="PRINTS" id="PR00300">
    <property type="entry name" value="CLPPROTEASEA"/>
</dbReference>